<organism evidence="1 2">
    <name type="scientific">Devosia nitrariae</name>
    <dbReference type="NCBI Taxonomy" id="2071872"/>
    <lineage>
        <taxon>Bacteria</taxon>
        <taxon>Pseudomonadati</taxon>
        <taxon>Pseudomonadota</taxon>
        <taxon>Alphaproteobacteria</taxon>
        <taxon>Hyphomicrobiales</taxon>
        <taxon>Devosiaceae</taxon>
        <taxon>Devosia</taxon>
    </lineage>
</organism>
<dbReference type="InterPro" id="IPR027417">
    <property type="entry name" value="P-loop_NTPase"/>
</dbReference>
<dbReference type="SUPFAM" id="SSF52540">
    <property type="entry name" value="P-loop containing nucleoside triphosphate hydrolases"/>
    <property type="match status" value="1"/>
</dbReference>
<evidence type="ECO:0008006" key="3">
    <source>
        <dbReference type="Google" id="ProtNLM"/>
    </source>
</evidence>
<dbReference type="EMBL" id="BSNS01000011">
    <property type="protein sequence ID" value="GLQ54965.1"/>
    <property type="molecule type" value="Genomic_DNA"/>
</dbReference>
<evidence type="ECO:0000313" key="1">
    <source>
        <dbReference type="EMBL" id="GLQ54965.1"/>
    </source>
</evidence>
<sequence length="158" mass="18188">MRRVPNTRSSLLLALAEGGLTPLSIVTVRDPIDSWLSSRENGWLHEVESFDEYCRRFLLLVRHFEPGKIFRYEDFVRNPQRTTQAICFALELDFDPQFATRMSTIRLTGDSGRKSNEIVPRPRRTMAPEIVREVMASVHYAEISNQLGYGLQGSVEKE</sequence>
<protein>
    <recommendedName>
        <fullName evidence="3">Sulfotransferase family protein</fullName>
    </recommendedName>
</protein>
<gene>
    <name evidence="1" type="ORF">GCM10010862_22240</name>
</gene>
<evidence type="ECO:0000313" key="2">
    <source>
        <dbReference type="Proteomes" id="UP001156691"/>
    </source>
</evidence>
<name>A0ABQ5W4H0_9HYPH</name>
<dbReference type="Proteomes" id="UP001156691">
    <property type="component" value="Unassembled WGS sequence"/>
</dbReference>
<reference evidence="2" key="1">
    <citation type="journal article" date="2019" name="Int. J. Syst. Evol. Microbiol.">
        <title>The Global Catalogue of Microorganisms (GCM) 10K type strain sequencing project: providing services to taxonomists for standard genome sequencing and annotation.</title>
        <authorList>
            <consortium name="The Broad Institute Genomics Platform"/>
            <consortium name="The Broad Institute Genome Sequencing Center for Infectious Disease"/>
            <person name="Wu L."/>
            <person name="Ma J."/>
        </authorList>
    </citation>
    <scope>NUCLEOTIDE SEQUENCE [LARGE SCALE GENOMIC DNA]</scope>
    <source>
        <strain evidence="2">NBRC 112416</strain>
    </source>
</reference>
<dbReference type="Gene3D" id="3.40.50.300">
    <property type="entry name" value="P-loop containing nucleotide triphosphate hydrolases"/>
    <property type="match status" value="1"/>
</dbReference>
<accession>A0ABQ5W4H0</accession>
<keyword evidence="2" id="KW-1185">Reference proteome</keyword>
<comment type="caution">
    <text evidence="1">The sequence shown here is derived from an EMBL/GenBank/DDBJ whole genome shotgun (WGS) entry which is preliminary data.</text>
</comment>
<proteinExistence type="predicted"/>